<protein>
    <submittedName>
        <fullName evidence="1">Uncharacterized protein</fullName>
    </submittedName>
</protein>
<sequence>MWIKVCGAILFGLILIVLVMDLLVVDSVYDSTGRAMEHSIDAGIVRSGIVTDAQQGKVQLEPNALRSATREAFRQALSLSGNLENAVMKDSQFELQLSYDADEVPWIDVVYRTHVSFALPGVQYPVTVHRNIPYESIFK</sequence>
<organism evidence="1 2">
    <name type="scientific">Paenibacillus albidus</name>
    <dbReference type="NCBI Taxonomy" id="2041023"/>
    <lineage>
        <taxon>Bacteria</taxon>
        <taxon>Bacillati</taxon>
        <taxon>Bacillota</taxon>
        <taxon>Bacilli</taxon>
        <taxon>Bacillales</taxon>
        <taxon>Paenibacillaceae</taxon>
        <taxon>Paenibacillus</taxon>
    </lineage>
</organism>
<keyword evidence="2" id="KW-1185">Reference proteome</keyword>
<dbReference type="AlphaFoldDB" id="A0A917FVV2"/>
<name>A0A917FVV2_9BACL</name>
<accession>A0A917FVV2</accession>
<reference evidence="1" key="1">
    <citation type="journal article" date="2014" name="Int. J. Syst. Evol. Microbiol.">
        <title>Complete genome sequence of Corynebacterium casei LMG S-19264T (=DSM 44701T), isolated from a smear-ripened cheese.</title>
        <authorList>
            <consortium name="US DOE Joint Genome Institute (JGI-PGF)"/>
            <person name="Walter F."/>
            <person name="Albersmeier A."/>
            <person name="Kalinowski J."/>
            <person name="Ruckert C."/>
        </authorList>
    </citation>
    <scope>NUCLEOTIDE SEQUENCE</scope>
    <source>
        <strain evidence="1">CGMCC 1.16134</strain>
    </source>
</reference>
<gene>
    <name evidence="1" type="ORF">GCM10010912_58530</name>
</gene>
<proteinExistence type="predicted"/>
<dbReference type="Proteomes" id="UP000637643">
    <property type="component" value="Unassembled WGS sequence"/>
</dbReference>
<dbReference type="RefSeq" id="WP_189031131.1">
    <property type="nucleotide sequence ID" value="NZ_BMKR01000040.1"/>
</dbReference>
<evidence type="ECO:0000313" key="1">
    <source>
        <dbReference type="EMBL" id="GGG06200.1"/>
    </source>
</evidence>
<reference evidence="1" key="2">
    <citation type="submission" date="2020-09" db="EMBL/GenBank/DDBJ databases">
        <authorList>
            <person name="Sun Q."/>
            <person name="Zhou Y."/>
        </authorList>
    </citation>
    <scope>NUCLEOTIDE SEQUENCE</scope>
    <source>
        <strain evidence="1">CGMCC 1.16134</strain>
    </source>
</reference>
<evidence type="ECO:0000313" key="2">
    <source>
        <dbReference type="Proteomes" id="UP000637643"/>
    </source>
</evidence>
<dbReference type="EMBL" id="BMKR01000040">
    <property type="protein sequence ID" value="GGG06200.1"/>
    <property type="molecule type" value="Genomic_DNA"/>
</dbReference>
<comment type="caution">
    <text evidence="1">The sequence shown here is derived from an EMBL/GenBank/DDBJ whole genome shotgun (WGS) entry which is preliminary data.</text>
</comment>